<dbReference type="PANTHER" id="PTHR12888:SF0">
    <property type="entry name" value="PEROXISOME ASSEMBLY PROTEIN 12"/>
    <property type="match status" value="1"/>
</dbReference>
<keyword evidence="8 16" id="KW-0863">Zinc-finger</keyword>
<dbReference type="InterPro" id="IPR017375">
    <property type="entry name" value="PEX12"/>
</dbReference>
<dbReference type="WBParaSite" id="EVEC_0000153101-mRNA-1">
    <property type="protein sequence ID" value="EVEC_0000153101-mRNA-1"/>
    <property type="gene ID" value="EVEC_0000153101"/>
</dbReference>
<dbReference type="PANTHER" id="PTHR12888">
    <property type="entry name" value="PEROXISOME ASSEMBLY PROTEIN 12 PEROXIN-12"/>
    <property type="match status" value="1"/>
</dbReference>
<evidence type="ECO:0000256" key="2">
    <source>
        <dbReference type="ARBA" id="ARBA00004906"/>
    </source>
</evidence>
<evidence type="ECO:0000256" key="6">
    <source>
        <dbReference type="ARBA" id="ARBA00022692"/>
    </source>
</evidence>
<evidence type="ECO:0000256" key="16">
    <source>
        <dbReference type="PROSITE-ProRule" id="PRU00175"/>
    </source>
</evidence>
<dbReference type="GO" id="GO:0016558">
    <property type="term" value="P:protein import into peroxisome matrix"/>
    <property type="evidence" value="ECO:0007669"/>
    <property type="project" value="UniProtKB-UniRule"/>
</dbReference>
<evidence type="ECO:0000256" key="12">
    <source>
        <dbReference type="ARBA" id="ARBA00023136"/>
    </source>
</evidence>
<reference evidence="21" key="1">
    <citation type="submission" date="2017-02" db="UniProtKB">
        <authorList>
            <consortium name="WormBaseParasite"/>
        </authorList>
    </citation>
    <scope>IDENTIFICATION</scope>
</reference>
<dbReference type="EMBL" id="UXUI01007187">
    <property type="protein sequence ID" value="VDD86096.1"/>
    <property type="molecule type" value="Genomic_DNA"/>
</dbReference>
<keyword evidence="5" id="KW-0813">Transport</keyword>
<evidence type="ECO:0000256" key="1">
    <source>
        <dbReference type="ARBA" id="ARBA00004585"/>
    </source>
</evidence>
<sequence length="348" mass="40114">MRTDQHQTPSQPSIFDVLAEESFASTLKPAVKCFVSFLSTRYPATFSKALKWFDEIYLFFDVGLQSYFLKHYNASFSENFYGFKRIPRSSGYGPYNGFSKLHSIFFLVIFCVIQIGSSFEKCRLQVEPLWVWLARLLFPALSVLRWILNLWSFVLQFMYITSKSSVHSPMLLLSNVKLENLTSRDRALFASKVSGASRYEGKDQWRSLSANDTAFVSRYTLLRLLSAVPRVGSRIFGYFLFFVQFLDMFYNDDFGAHIRNLTSDVSKRIPPAPHMVLGETFVHTLDKSSCPLCLQRRTDDTVLSVSGYVFCHKCIKEYVSREKKCPVTGLPANMRHLIQLYSLFDNSN</sequence>
<evidence type="ECO:0000256" key="17">
    <source>
        <dbReference type="SAM" id="Phobius"/>
    </source>
</evidence>
<dbReference type="PROSITE" id="PS50089">
    <property type="entry name" value="ZF_RING_2"/>
    <property type="match status" value="1"/>
</dbReference>
<keyword evidence="6 17" id="KW-0812">Transmembrane</keyword>
<name>A0A0N4UVQ3_ENTVE</name>
<evidence type="ECO:0000256" key="7">
    <source>
        <dbReference type="ARBA" id="ARBA00022723"/>
    </source>
</evidence>
<dbReference type="PIRSF" id="PIRSF038074">
    <property type="entry name" value="Peroxisome_assembly_p12"/>
    <property type="match status" value="1"/>
</dbReference>
<dbReference type="GO" id="GO:0005778">
    <property type="term" value="C:peroxisomal membrane"/>
    <property type="evidence" value="ECO:0007669"/>
    <property type="project" value="UniProtKB-SubCell"/>
</dbReference>
<proteinExistence type="inferred from homology"/>
<evidence type="ECO:0000256" key="11">
    <source>
        <dbReference type="ARBA" id="ARBA00022989"/>
    </source>
</evidence>
<dbReference type="SUPFAM" id="SSF57850">
    <property type="entry name" value="RING/U-box"/>
    <property type="match status" value="1"/>
</dbReference>
<keyword evidence="9" id="KW-0862">Zinc</keyword>
<dbReference type="GO" id="GO:1990429">
    <property type="term" value="C:peroxisomal importomer complex"/>
    <property type="evidence" value="ECO:0007669"/>
    <property type="project" value="TreeGrafter"/>
</dbReference>
<dbReference type="Proteomes" id="UP000274131">
    <property type="component" value="Unassembled WGS sequence"/>
</dbReference>
<dbReference type="OrthoDB" id="107372at2759"/>
<gene>
    <name evidence="19" type="ORF">EVEC_LOCUS1239</name>
</gene>
<evidence type="ECO:0000256" key="14">
    <source>
        <dbReference type="ARBA" id="ARBA00029692"/>
    </source>
</evidence>
<organism evidence="21">
    <name type="scientific">Enterobius vermicularis</name>
    <name type="common">Human pinworm</name>
    <dbReference type="NCBI Taxonomy" id="51028"/>
    <lineage>
        <taxon>Eukaryota</taxon>
        <taxon>Metazoa</taxon>
        <taxon>Ecdysozoa</taxon>
        <taxon>Nematoda</taxon>
        <taxon>Chromadorea</taxon>
        <taxon>Rhabditida</taxon>
        <taxon>Spirurina</taxon>
        <taxon>Oxyuridomorpha</taxon>
        <taxon>Oxyuroidea</taxon>
        <taxon>Oxyuridae</taxon>
        <taxon>Enterobius</taxon>
    </lineage>
</organism>
<protein>
    <recommendedName>
        <fullName evidence="4 15">Peroxisome assembly protein 12</fullName>
    </recommendedName>
    <alternativeName>
        <fullName evidence="14 15">Peroxin-12</fullName>
    </alternativeName>
</protein>
<evidence type="ECO:0000313" key="20">
    <source>
        <dbReference type="Proteomes" id="UP000274131"/>
    </source>
</evidence>
<dbReference type="InterPro" id="IPR006845">
    <property type="entry name" value="Pex_N"/>
</dbReference>
<evidence type="ECO:0000256" key="3">
    <source>
        <dbReference type="ARBA" id="ARBA00008704"/>
    </source>
</evidence>
<keyword evidence="7" id="KW-0479">Metal-binding</keyword>
<evidence type="ECO:0000259" key="18">
    <source>
        <dbReference type="PROSITE" id="PS50089"/>
    </source>
</evidence>
<comment type="function">
    <text evidence="15">Component of a retrotranslocation channel required for peroxisome organization by mediating export of the PEX5 receptor from peroxisomes to the cytosol, thereby promoting PEX5 recycling.</text>
</comment>
<feature type="domain" description="RING-type" evidence="18">
    <location>
        <begin position="290"/>
        <end position="327"/>
    </location>
</feature>
<feature type="transmembrane region" description="Helical" evidence="17">
    <location>
        <begin position="98"/>
        <end position="117"/>
    </location>
</feature>
<comment type="pathway">
    <text evidence="2">Protein modification; protein ubiquitination.</text>
</comment>
<dbReference type="CDD" id="cd16451">
    <property type="entry name" value="mRING_PEX12"/>
    <property type="match status" value="1"/>
</dbReference>
<dbReference type="SMART" id="SM00184">
    <property type="entry name" value="RING"/>
    <property type="match status" value="1"/>
</dbReference>
<keyword evidence="20" id="KW-1185">Reference proteome</keyword>
<evidence type="ECO:0000256" key="4">
    <source>
        <dbReference type="ARBA" id="ARBA00018980"/>
    </source>
</evidence>
<dbReference type="GO" id="GO:0006513">
    <property type="term" value="P:protein monoubiquitination"/>
    <property type="evidence" value="ECO:0007669"/>
    <property type="project" value="TreeGrafter"/>
</dbReference>
<evidence type="ECO:0000256" key="9">
    <source>
        <dbReference type="ARBA" id="ARBA00022833"/>
    </source>
</evidence>
<comment type="subcellular location">
    <subcellularLocation>
        <location evidence="1">Peroxisome membrane</location>
        <topology evidence="1">Multi-pass membrane protein</topology>
    </subcellularLocation>
</comment>
<dbReference type="Gene3D" id="3.30.40.10">
    <property type="entry name" value="Zinc/RING finger domain, C3HC4 (zinc finger)"/>
    <property type="match status" value="1"/>
</dbReference>
<dbReference type="Pfam" id="PF04757">
    <property type="entry name" value="Pex2_Pex12"/>
    <property type="match status" value="1"/>
</dbReference>
<comment type="similarity">
    <text evidence="3 15">Belongs to the pex2/pex10/pex12 family.</text>
</comment>
<evidence type="ECO:0000313" key="21">
    <source>
        <dbReference type="WBParaSite" id="EVEC_0000153101-mRNA-1"/>
    </source>
</evidence>
<evidence type="ECO:0000256" key="13">
    <source>
        <dbReference type="ARBA" id="ARBA00023140"/>
    </source>
</evidence>
<evidence type="ECO:0000256" key="8">
    <source>
        <dbReference type="ARBA" id="ARBA00022771"/>
    </source>
</evidence>
<evidence type="ECO:0000256" key="15">
    <source>
        <dbReference type="PIRNR" id="PIRNR038074"/>
    </source>
</evidence>
<evidence type="ECO:0000256" key="10">
    <source>
        <dbReference type="ARBA" id="ARBA00022927"/>
    </source>
</evidence>
<evidence type="ECO:0000313" key="19">
    <source>
        <dbReference type="EMBL" id="VDD86096.1"/>
    </source>
</evidence>
<dbReference type="InterPro" id="IPR013083">
    <property type="entry name" value="Znf_RING/FYVE/PHD"/>
</dbReference>
<evidence type="ECO:0000256" key="5">
    <source>
        <dbReference type="ARBA" id="ARBA00022448"/>
    </source>
</evidence>
<feature type="transmembrane region" description="Helical" evidence="17">
    <location>
        <begin position="129"/>
        <end position="148"/>
    </location>
</feature>
<dbReference type="STRING" id="51028.A0A0N4UVQ3"/>
<keyword evidence="10" id="KW-0653">Protein transport</keyword>
<reference evidence="19 20" key="2">
    <citation type="submission" date="2018-10" db="EMBL/GenBank/DDBJ databases">
        <authorList>
            <consortium name="Pathogen Informatics"/>
        </authorList>
    </citation>
    <scope>NUCLEOTIDE SEQUENCE [LARGE SCALE GENOMIC DNA]</scope>
</reference>
<keyword evidence="11 17" id="KW-1133">Transmembrane helix</keyword>
<dbReference type="AlphaFoldDB" id="A0A0N4UVQ3"/>
<accession>A0A0N4UVQ3</accession>
<dbReference type="GO" id="GO:0008270">
    <property type="term" value="F:zinc ion binding"/>
    <property type="evidence" value="ECO:0007669"/>
    <property type="project" value="UniProtKB-KW"/>
</dbReference>
<keyword evidence="12 15" id="KW-0472">Membrane</keyword>
<keyword evidence="13 15" id="KW-0576">Peroxisome</keyword>
<dbReference type="GO" id="GO:0004842">
    <property type="term" value="F:ubiquitin-protein transferase activity"/>
    <property type="evidence" value="ECO:0007669"/>
    <property type="project" value="TreeGrafter"/>
</dbReference>
<dbReference type="InterPro" id="IPR001841">
    <property type="entry name" value="Znf_RING"/>
</dbReference>